<accession>A0A0F3IYA5</accession>
<comment type="cofactor">
    <cofactor evidence="7">
        <name>Fe(2+)</name>
        <dbReference type="ChEBI" id="CHEBI:29033"/>
    </cofactor>
    <text evidence="7">Binds 1 Fe(2+) ion per subunit.</text>
</comment>
<keyword evidence="6 7" id="KW-0408">Iron</keyword>
<dbReference type="InterPro" id="IPR041097">
    <property type="entry name" value="PKHD_C"/>
</dbReference>
<dbReference type="SMART" id="SM00702">
    <property type="entry name" value="P4Hc"/>
    <property type="match status" value="1"/>
</dbReference>
<evidence type="ECO:0000256" key="1">
    <source>
        <dbReference type="ARBA" id="ARBA00001961"/>
    </source>
</evidence>
<sequence>MQLCLGEILPPERLAAIAAALGRARFIDGKATAGWNAAGVKANQQAEDPALAPLAAEIEAALRAHPVFALAARPRRLHPILFARYEPGMTYGPHVDDALMGEPPLRTDLALTLFLSEPETYDGGELSIDHPGGEQSYKLPAGAAVLYPATSLHQVTPVTRGARLVAITWIQSLIRDPGQREILFDLDTARRTLFAREGKSREFDLMSKSLANLLRLWAEP</sequence>
<keyword evidence="3 7" id="KW-0847">Vitamin C</keyword>
<dbReference type="HAMAP" id="MF_00657">
    <property type="entry name" value="Hydroxyl_YbiX"/>
    <property type="match status" value="1"/>
</dbReference>
<reference evidence="9 10" key="1">
    <citation type="submission" date="2015-03" db="EMBL/GenBank/DDBJ databases">
        <title>Draft genome sequence of Elstera litoralis.</title>
        <authorList>
            <person name="Rahalkar M.C."/>
            <person name="Dhakephalkar P.K."/>
            <person name="Pore S.D."/>
            <person name="Arora P."/>
            <person name="Kapse N.G."/>
            <person name="Pandit P.S."/>
        </authorList>
    </citation>
    <scope>NUCLEOTIDE SEQUENCE [LARGE SCALE GENOMIC DNA]</scope>
    <source>
        <strain evidence="9 10">Dia-1</strain>
    </source>
</reference>
<dbReference type="EMBL" id="LAJY01000078">
    <property type="protein sequence ID" value="KJV10569.1"/>
    <property type="molecule type" value="Genomic_DNA"/>
</dbReference>
<dbReference type="GO" id="GO:0031418">
    <property type="term" value="F:L-ascorbic acid binding"/>
    <property type="evidence" value="ECO:0007669"/>
    <property type="project" value="UniProtKB-KW"/>
</dbReference>
<dbReference type="Pfam" id="PF18331">
    <property type="entry name" value="PKHD_C"/>
    <property type="match status" value="1"/>
</dbReference>
<dbReference type="InterPro" id="IPR023550">
    <property type="entry name" value="PKHD_hydroxylase"/>
</dbReference>
<dbReference type="PANTHER" id="PTHR41536">
    <property type="entry name" value="PKHD-TYPE HYDROXYLASE YBIX"/>
    <property type="match status" value="1"/>
</dbReference>
<dbReference type="GO" id="GO:0016706">
    <property type="term" value="F:2-oxoglutarate-dependent dioxygenase activity"/>
    <property type="evidence" value="ECO:0007669"/>
    <property type="project" value="UniProtKB-UniRule"/>
</dbReference>
<feature type="binding site" evidence="7">
    <location>
        <position position="153"/>
    </location>
    <ligand>
        <name>Fe cation</name>
        <dbReference type="ChEBI" id="CHEBI:24875"/>
    </ligand>
</feature>
<keyword evidence="5 7" id="KW-0560">Oxidoreductase</keyword>
<dbReference type="Gene3D" id="4.10.860.20">
    <property type="entry name" value="Rabenosyn, Rab binding domain"/>
    <property type="match status" value="1"/>
</dbReference>
<dbReference type="AlphaFoldDB" id="A0A0F3IYA5"/>
<keyword evidence="2 7" id="KW-0479">Metal-binding</keyword>
<evidence type="ECO:0000259" key="8">
    <source>
        <dbReference type="PROSITE" id="PS51471"/>
    </source>
</evidence>
<dbReference type="NCBIfam" id="NF003974">
    <property type="entry name" value="PRK05467.1-3"/>
    <property type="match status" value="1"/>
</dbReference>
<dbReference type="OrthoDB" id="9812472at2"/>
<dbReference type="PATRIC" id="fig|552518.3.peg.4343"/>
<dbReference type="PANTHER" id="PTHR41536:SF1">
    <property type="entry name" value="PKHD-TYPE HYDROXYLASE YBIX"/>
    <property type="match status" value="1"/>
</dbReference>
<feature type="binding site" evidence="7">
    <location>
        <position position="96"/>
    </location>
    <ligand>
        <name>Fe cation</name>
        <dbReference type="ChEBI" id="CHEBI:24875"/>
    </ligand>
</feature>
<evidence type="ECO:0000256" key="6">
    <source>
        <dbReference type="ARBA" id="ARBA00023004"/>
    </source>
</evidence>
<dbReference type="Pfam" id="PF13640">
    <property type="entry name" value="2OG-FeII_Oxy_3"/>
    <property type="match status" value="1"/>
</dbReference>
<evidence type="ECO:0000256" key="5">
    <source>
        <dbReference type="ARBA" id="ARBA00023002"/>
    </source>
</evidence>
<dbReference type="PROSITE" id="PS51471">
    <property type="entry name" value="FE2OG_OXY"/>
    <property type="match status" value="1"/>
</dbReference>
<proteinExistence type="inferred from homology"/>
<comment type="cofactor">
    <cofactor evidence="1 7">
        <name>L-ascorbate</name>
        <dbReference type="ChEBI" id="CHEBI:38290"/>
    </cofactor>
</comment>
<dbReference type="GO" id="GO:0006879">
    <property type="term" value="P:intracellular iron ion homeostasis"/>
    <property type="evidence" value="ECO:0007669"/>
    <property type="project" value="TreeGrafter"/>
</dbReference>
<protein>
    <submittedName>
        <fullName evidence="9">Nuclease PIN</fullName>
    </submittedName>
</protein>
<feature type="domain" description="Fe2OG dioxygenase" evidence="8">
    <location>
        <begin position="76"/>
        <end position="172"/>
    </location>
</feature>
<evidence type="ECO:0000256" key="2">
    <source>
        <dbReference type="ARBA" id="ARBA00022723"/>
    </source>
</evidence>
<evidence type="ECO:0000256" key="4">
    <source>
        <dbReference type="ARBA" id="ARBA00022964"/>
    </source>
</evidence>
<dbReference type="InterPro" id="IPR044862">
    <property type="entry name" value="Pro_4_hyd_alph_FE2OG_OXY"/>
</dbReference>
<comment type="caution">
    <text evidence="9">The sequence shown here is derived from an EMBL/GenBank/DDBJ whole genome shotgun (WGS) entry which is preliminary data.</text>
</comment>
<feature type="binding site" evidence="7">
    <location>
        <position position="163"/>
    </location>
    <ligand>
        <name>2-oxoglutarate</name>
        <dbReference type="ChEBI" id="CHEBI:16810"/>
    </ligand>
</feature>
<dbReference type="GO" id="GO:0005506">
    <property type="term" value="F:iron ion binding"/>
    <property type="evidence" value="ECO:0007669"/>
    <property type="project" value="UniProtKB-UniRule"/>
</dbReference>
<evidence type="ECO:0000256" key="3">
    <source>
        <dbReference type="ARBA" id="ARBA00022896"/>
    </source>
</evidence>
<dbReference type="Gene3D" id="2.60.120.620">
    <property type="entry name" value="q2cbj1_9rhob like domain"/>
    <property type="match status" value="1"/>
</dbReference>
<gene>
    <name evidence="9" type="ORF">VZ95_04090</name>
</gene>
<dbReference type="Proteomes" id="UP000033774">
    <property type="component" value="Unassembled WGS sequence"/>
</dbReference>
<dbReference type="RefSeq" id="WP_045774745.1">
    <property type="nucleotide sequence ID" value="NZ_LAJY01000078.1"/>
</dbReference>
<keyword evidence="10" id="KW-1185">Reference proteome</keyword>
<name>A0A0F3IYA5_9PROT</name>
<evidence type="ECO:0000313" key="9">
    <source>
        <dbReference type="EMBL" id="KJV10569.1"/>
    </source>
</evidence>
<organism evidence="9 10">
    <name type="scientific">Elstera litoralis</name>
    <dbReference type="NCBI Taxonomy" id="552518"/>
    <lineage>
        <taxon>Bacteria</taxon>
        <taxon>Pseudomonadati</taxon>
        <taxon>Pseudomonadota</taxon>
        <taxon>Alphaproteobacteria</taxon>
        <taxon>Rhodospirillales</taxon>
        <taxon>Rhodospirillaceae</taxon>
        <taxon>Elstera</taxon>
    </lineage>
</organism>
<evidence type="ECO:0000256" key="7">
    <source>
        <dbReference type="HAMAP-Rule" id="MF_00657"/>
    </source>
</evidence>
<dbReference type="GO" id="GO:0006974">
    <property type="term" value="P:DNA damage response"/>
    <property type="evidence" value="ECO:0007669"/>
    <property type="project" value="TreeGrafter"/>
</dbReference>
<dbReference type="InterPro" id="IPR005123">
    <property type="entry name" value="Oxoglu/Fe-dep_dioxygenase_dom"/>
</dbReference>
<feature type="binding site" evidence="7">
    <location>
        <position position="94"/>
    </location>
    <ligand>
        <name>Fe cation</name>
        <dbReference type="ChEBI" id="CHEBI:24875"/>
    </ligand>
</feature>
<dbReference type="InterPro" id="IPR006620">
    <property type="entry name" value="Pro_4_hyd_alph"/>
</dbReference>
<dbReference type="NCBIfam" id="NF003975">
    <property type="entry name" value="PRK05467.1-4"/>
    <property type="match status" value="1"/>
</dbReference>
<evidence type="ECO:0000313" key="10">
    <source>
        <dbReference type="Proteomes" id="UP000033774"/>
    </source>
</evidence>
<keyword evidence="4 7" id="KW-0223">Dioxygenase</keyword>